<organism evidence="2 3">
    <name type="scientific">Methylobacterium tardum</name>
    <dbReference type="NCBI Taxonomy" id="374432"/>
    <lineage>
        <taxon>Bacteria</taxon>
        <taxon>Pseudomonadati</taxon>
        <taxon>Pseudomonadota</taxon>
        <taxon>Alphaproteobacteria</taxon>
        <taxon>Hyphomicrobiales</taxon>
        <taxon>Methylobacteriaceae</taxon>
        <taxon>Methylobacterium</taxon>
    </lineage>
</organism>
<gene>
    <name evidence="2" type="ORF">GCM10007890_19950</name>
</gene>
<proteinExistence type="predicted"/>
<sequence length="631" mass="70016">MSTVGSELRRLFPHGTNPASEDASEPDWSQRPFVPADVFTAAAHLLETSGAYQYIVAPYSAASGGDPRYGYDSPTAAPLKVELERWIDIGRRWARRPDVGEEVQPFWDILYACEAEKLVLTPSARAPSPRWWSACHAMLVIADEASGDFGYDYRATQSTVGEADKWANWLAGYALADVTERRPIPSADHPGNQDHYSRHVSLDSLCTDVDRHVARVFPKGRTTEIGCTLRTFSHNLTLLPPHGRANAYWHQSVDATEVDNPDALTILVIPFPYVIPERSFHGCETDVGAGEQRWGRFQLDQRWLRPDGSALPGHDEEWSTTASRQAFADFVEAMLAKVRADGDGPIQGIVLPELSLDWETYDTLIRRLCRNWPSIEFVVAGVSQDCNGRVGNQVTASVFRPSPSDGRRIAETHSRRKHHRWQIDRTQIESYGIEGDLDPEVLWWEHHSVEERVLHLDVFREGSTMTAVICEDLARVDPGLALLRSLGPNLVFALLMDGPQLKFRWPGTYATALADDPGSSVLSITCAGMVDRSNATFKARNPTAAPQRTVALWKNRSGPASVYPPGDFVEINLPDGSHGLVLKLAGTRAHETTMDGRPNTDTTAWHLRGVTPVAIEAAVLDAQNLRWIVPN</sequence>
<protein>
    <submittedName>
        <fullName evidence="2">Uncharacterized protein</fullName>
    </submittedName>
</protein>
<comment type="caution">
    <text evidence="2">The sequence shown here is derived from an EMBL/GenBank/DDBJ whole genome shotgun (WGS) entry which is preliminary data.</text>
</comment>
<dbReference type="RefSeq" id="WP_238197285.1">
    <property type="nucleotide sequence ID" value="NZ_BPQZ01000017.1"/>
</dbReference>
<dbReference type="AlphaFoldDB" id="A0AA37TDT3"/>
<dbReference type="Proteomes" id="UP001157440">
    <property type="component" value="Unassembled WGS sequence"/>
</dbReference>
<feature type="region of interest" description="Disordered" evidence="1">
    <location>
        <begin position="1"/>
        <end position="27"/>
    </location>
</feature>
<reference evidence="3" key="1">
    <citation type="journal article" date="2019" name="Int. J. Syst. Evol. Microbiol.">
        <title>The Global Catalogue of Microorganisms (GCM) 10K type strain sequencing project: providing services to taxonomists for standard genome sequencing and annotation.</title>
        <authorList>
            <consortium name="The Broad Institute Genomics Platform"/>
            <consortium name="The Broad Institute Genome Sequencing Center for Infectious Disease"/>
            <person name="Wu L."/>
            <person name="Ma J."/>
        </authorList>
    </citation>
    <scope>NUCLEOTIDE SEQUENCE [LARGE SCALE GENOMIC DNA]</scope>
    <source>
        <strain evidence="3">NBRC 103632</strain>
    </source>
</reference>
<evidence type="ECO:0000313" key="3">
    <source>
        <dbReference type="Proteomes" id="UP001157440"/>
    </source>
</evidence>
<keyword evidence="3" id="KW-1185">Reference proteome</keyword>
<evidence type="ECO:0000256" key="1">
    <source>
        <dbReference type="SAM" id="MobiDB-lite"/>
    </source>
</evidence>
<name>A0AA37TDT3_9HYPH</name>
<dbReference type="EMBL" id="BSPL01000013">
    <property type="protein sequence ID" value="GLS69982.1"/>
    <property type="molecule type" value="Genomic_DNA"/>
</dbReference>
<evidence type="ECO:0000313" key="2">
    <source>
        <dbReference type="EMBL" id="GLS69982.1"/>
    </source>
</evidence>
<accession>A0AA37TDT3</accession>